<evidence type="ECO:0000256" key="1">
    <source>
        <dbReference type="SAM" id="MobiDB-lite"/>
    </source>
</evidence>
<dbReference type="EMBL" id="CAJNOE010005665">
    <property type="protein sequence ID" value="CAF1520263.1"/>
    <property type="molecule type" value="Genomic_DNA"/>
</dbReference>
<feature type="non-terminal residue" evidence="2">
    <location>
        <position position="1"/>
    </location>
</feature>
<feature type="compositionally biased region" description="Polar residues" evidence="1">
    <location>
        <begin position="44"/>
        <end position="54"/>
    </location>
</feature>
<feature type="non-terminal residue" evidence="2">
    <location>
        <position position="124"/>
    </location>
</feature>
<gene>
    <name evidence="2" type="ORF">IZO911_LOCUS45830</name>
</gene>
<sequence>NMFVYQIEHLLEAKASFARSPSFHSSLRYSKTNKKQQKTNHTKSISPPETSLNKNHGLLFKRSKSAKEISSRVSSTQRSKSHKLSSSSSIIPFINQCIQPDKTRIHMKPPKRPPPPIPPKSSSS</sequence>
<protein>
    <submittedName>
        <fullName evidence="2">Uncharacterized protein</fullName>
    </submittedName>
</protein>
<name>A0A815UIA8_9BILA</name>
<comment type="caution">
    <text evidence="2">The sequence shown here is derived from an EMBL/GenBank/DDBJ whole genome shotgun (WGS) entry which is preliminary data.</text>
</comment>
<feature type="compositionally biased region" description="Pro residues" evidence="1">
    <location>
        <begin position="112"/>
        <end position="124"/>
    </location>
</feature>
<feature type="region of interest" description="Disordered" evidence="1">
    <location>
        <begin position="22"/>
        <end position="124"/>
    </location>
</feature>
<feature type="compositionally biased region" description="Low complexity" evidence="1">
    <location>
        <begin position="71"/>
        <end position="89"/>
    </location>
</feature>
<organism evidence="2 3">
    <name type="scientific">Adineta steineri</name>
    <dbReference type="NCBI Taxonomy" id="433720"/>
    <lineage>
        <taxon>Eukaryota</taxon>
        <taxon>Metazoa</taxon>
        <taxon>Spiralia</taxon>
        <taxon>Gnathifera</taxon>
        <taxon>Rotifera</taxon>
        <taxon>Eurotatoria</taxon>
        <taxon>Bdelloidea</taxon>
        <taxon>Adinetida</taxon>
        <taxon>Adinetidae</taxon>
        <taxon>Adineta</taxon>
    </lineage>
</organism>
<accession>A0A815UIA8</accession>
<dbReference type="AlphaFoldDB" id="A0A815UIA8"/>
<evidence type="ECO:0000313" key="3">
    <source>
        <dbReference type="Proteomes" id="UP000663860"/>
    </source>
</evidence>
<proteinExistence type="predicted"/>
<dbReference type="Proteomes" id="UP000663860">
    <property type="component" value="Unassembled WGS sequence"/>
</dbReference>
<evidence type="ECO:0000313" key="2">
    <source>
        <dbReference type="EMBL" id="CAF1520263.1"/>
    </source>
</evidence>
<feature type="compositionally biased region" description="Basic residues" evidence="1">
    <location>
        <begin position="31"/>
        <end position="41"/>
    </location>
</feature>
<reference evidence="2" key="1">
    <citation type="submission" date="2021-02" db="EMBL/GenBank/DDBJ databases">
        <authorList>
            <person name="Nowell W R."/>
        </authorList>
    </citation>
    <scope>NUCLEOTIDE SEQUENCE</scope>
</reference>